<dbReference type="AlphaFoldDB" id="A0AA37LVL9"/>
<organism evidence="2 3">
    <name type="scientific">Colletotrichum liriopes</name>
    <dbReference type="NCBI Taxonomy" id="708192"/>
    <lineage>
        <taxon>Eukaryota</taxon>
        <taxon>Fungi</taxon>
        <taxon>Dikarya</taxon>
        <taxon>Ascomycota</taxon>
        <taxon>Pezizomycotina</taxon>
        <taxon>Sordariomycetes</taxon>
        <taxon>Hypocreomycetidae</taxon>
        <taxon>Glomerellales</taxon>
        <taxon>Glomerellaceae</taxon>
        <taxon>Colletotrichum</taxon>
        <taxon>Colletotrichum spaethianum species complex</taxon>
    </lineage>
</organism>
<name>A0AA37LVL9_9PEZI</name>
<reference evidence="2 3" key="1">
    <citation type="submission" date="2021-07" db="EMBL/GenBank/DDBJ databases">
        <title>Genome data of Colletotrichum spaethianum.</title>
        <authorList>
            <person name="Utami Y.D."/>
            <person name="Hiruma K."/>
        </authorList>
    </citation>
    <scope>NUCLEOTIDE SEQUENCE [LARGE SCALE GENOMIC DNA]</scope>
    <source>
        <strain evidence="2 3">MAFF 242679</strain>
    </source>
</reference>
<dbReference type="Proteomes" id="UP001055172">
    <property type="component" value="Unassembled WGS sequence"/>
</dbReference>
<evidence type="ECO:0000256" key="1">
    <source>
        <dbReference type="SAM" id="MobiDB-lite"/>
    </source>
</evidence>
<comment type="caution">
    <text evidence="2">The sequence shown here is derived from an EMBL/GenBank/DDBJ whole genome shotgun (WGS) entry which is preliminary data.</text>
</comment>
<evidence type="ECO:0000313" key="3">
    <source>
        <dbReference type="Proteomes" id="UP001055172"/>
    </source>
</evidence>
<gene>
    <name evidence="2" type="ORF">ColLi_09262</name>
</gene>
<proteinExistence type="predicted"/>
<dbReference type="EMBL" id="BPPX01000021">
    <property type="protein sequence ID" value="GJC86424.1"/>
    <property type="molecule type" value="Genomic_DNA"/>
</dbReference>
<protein>
    <submittedName>
        <fullName evidence="2">Uncharacterized protein</fullName>
    </submittedName>
</protein>
<evidence type="ECO:0000313" key="2">
    <source>
        <dbReference type="EMBL" id="GJC86424.1"/>
    </source>
</evidence>
<keyword evidence="3" id="KW-1185">Reference proteome</keyword>
<sequence>MPTDDIPSEETTGVAWWERSIFIYVAAAAVTVAAPPQTTRPLPPKQRSTSKPQRPPCRQPPGCSPRTALPDPCRQGQAVEEACGMPFSRMSMPGSDDS</sequence>
<accession>A0AA37LVL9</accession>
<feature type="compositionally biased region" description="Pro residues" evidence="1">
    <location>
        <begin position="53"/>
        <end position="63"/>
    </location>
</feature>
<feature type="region of interest" description="Disordered" evidence="1">
    <location>
        <begin position="33"/>
        <end position="77"/>
    </location>
</feature>